<dbReference type="SMART" id="SM00240">
    <property type="entry name" value="FHA"/>
    <property type="match status" value="1"/>
</dbReference>
<evidence type="ECO:0000313" key="4">
    <source>
        <dbReference type="Proteomes" id="UP000316714"/>
    </source>
</evidence>
<evidence type="ECO:0000259" key="2">
    <source>
        <dbReference type="PROSITE" id="PS50006"/>
    </source>
</evidence>
<evidence type="ECO:0000313" key="3">
    <source>
        <dbReference type="EMBL" id="TWT35853.1"/>
    </source>
</evidence>
<gene>
    <name evidence="3" type="primary">fhaB_1</name>
    <name evidence="3" type="ORF">KOR34_07480</name>
</gene>
<dbReference type="InterPro" id="IPR008984">
    <property type="entry name" value="SMAD_FHA_dom_sf"/>
</dbReference>
<proteinExistence type="predicted"/>
<dbReference type="Proteomes" id="UP000316714">
    <property type="component" value="Unassembled WGS sequence"/>
</dbReference>
<organism evidence="3 4">
    <name type="scientific">Posidoniimonas corsicana</name>
    <dbReference type="NCBI Taxonomy" id="1938618"/>
    <lineage>
        <taxon>Bacteria</taxon>
        <taxon>Pseudomonadati</taxon>
        <taxon>Planctomycetota</taxon>
        <taxon>Planctomycetia</taxon>
        <taxon>Pirellulales</taxon>
        <taxon>Lacipirellulaceae</taxon>
        <taxon>Posidoniimonas</taxon>
    </lineage>
</organism>
<dbReference type="AlphaFoldDB" id="A0A5C5VCZ1"/>
<reference evidence="3 4" key="1">
    <citation type="submission" date="2019-02" db="EMBL/GenBank/DDBJ databases">
        <title>Deep-cultivation of Planctomycetes and their phenomic and genomic characterization uncovers novel biology.</title>
        <authorList>
            <person name="Wiegand S."/>
            <person name="Jogler M."/>
            <person name="Boedeker C."/>
            <person name="Pinto D."/>
            <person name="Vollmers J."/>
            <person name="Rivas-Marin E."/>
            <person name="Kohn T."/>
            <person name="Peeters S.H."/>
            <person name="Heuer A."/>
            <person name="Rast P."/>
            <person name="Oberbeckmann S."/>
            <person name="Bunk B."/>
            <person name="Jeske O."/>
            <person name="Meyerdierks A."/>
            <person name="Storesund J.E."/>
            <person name="Kallscheuer N."/>
            <person name="Luecker S."/>
            <person name="Lage O.M."/>
            <person name="Pohl T."/>
            <person name="Merkel B.J."/>
            <person name="Hornburger P."/>
            <person name="Mueller R.-W."/>
            <person name="Bruemmer F."/>
            <person name="Labrenz M."/>
            <person name="Spormann A.M."/>
            <person name="Op Den Camp H."/>
            <person name="Overmann J."/>
            <person name="Amann R."/>
            <person name="Jetten M.S.M."/>
            <person name="Mascher T."/>
            <person name="Medema M.H."/>
            <person name="Devos D.P."/>
            <person name="Kaster A.-K."/>
            <person name="Ovreas L."/>
            <person name="Rohde M."/>
            <person name="Galperin M.Y."/>
            <person name="Jogler C."/>
        </authorList>
    </citation>
    <scope>NUCLEOTIDE SEQUENCE [LARGE SCALE GENOMIC DNA]</scope>
    <source>
        <strain evidence="3 4">KOR34</strain>
    </source>
</reference>
<dbReference type="OrthoDB" id="283378at2"/>
<evidence type="ECO:0000256" key="1">
    <source>
        <dbReference type="SAM" id="MobiDB-lite"/>
    </source>
</evidence>
<comment type="caution">
    <text evidence="3">The sequence shown here is derived from an EMBL/GenBank/DDBJ whole genome shotgun (WGS) entry which is preliminary data.</text>
</comment>
<accession>A0A5C5VCZ1</accession>
<feature type="compositionally biased region" description="Acidic residues" evidence="1">
    <location>
        <begin position="165"/>
        <end position="190"/>
    </location>
</feature>
<sequence>MKLKVLAGAKEGTEIPLKRSKFLIGRSSECTLRAGSDAISRRHCVVLTRDSGVSVRDLGSRNGTLVNGEKIDGETPLKVGDLLKVGPLEFEMIASGADIKSEKKPPVKSVAEAVDRAASQSSVDVGDDDISNWLLGGDPTSSVSMRETMSFRVDETRSSKIPAPAEDEVQQEPASEGEADAEAPSEEVAEDDAKKKDKKKRFGKLPSIPKKPGAKDSREAAADILREMARRR</sequence>
<name>A0A5C5VCZ1_9BACT</name>
<keyword evidence="4" id="KW-1185">Reference proteome</keyword>
<protein>
    <submittedName>
        <fullName evidence="3">FHA domain-containing protein FhaB</fullName>
    </submittedName>
</protein>
<dbReference type="PROSITE" id="PS50006">
    <property type="entry name" value="FHA_DOMAIN"/>
    <property type="match status" value="1"/>
</dbReference>
<dbReference type="SUPFAM" id="SSF49879">
    <property type="entry name" value="SMAD/FHA domain"/>
    <property type="match status" value="1"/>
</dbReference>
<dbReference type="InterPro" id="IPR000253">
    <property type="entry name" value="FHA_dom"/>
</dbReference>
<dbReference type="EMBL" id="SIHJ01000001">
    <property type="protein sequence ID" value="TWT35853.1"/>
    <property type="molecule type" value="Genomic_DNA"/>
</dbReference>
<feature type="domain" description="FHA" evidence="2">
    <location>
        <begin position="22"/>
        <end position="71"/>
    </location>
</feature>
<dbReference type="RefSeq" id="WP_146562313.1">
    <property type="nucleotide sequence ID" value="NZ_SIHJ01000001.1"/>
</dbReference>
<feature type="region of interest" description="Disordered" evidence="1">
    <location>
        <begin position="115"/>
        <end position="232"/>
    </location>
</feature>
<feature type="compositionally biased region" description="Basic and acidic residues" evidence="1">
    <location>
        <begin position="213"/>
        <end position="232"/>
    </location>
</feature>
<dbReference type="Gene3D" id="2.60.200.20">
    <property type="match status" value="1"/>
</dbReference>
<dbReference type="Pfam" id="PF00498">
    <property type="entry name" value="FHA"/>
    <property type="match status" value="1"/>
</dbReference>
<dbReference type="InterPro" id="IPR050923">
    <property type="entry name" value="Cell_Proc_Reg/RNA_Proc"/>
</dbReference>
<dbReference type="PANTHER" id="PTHR23308">
    <property type="entry name" value="NUCLEAR INHIBITOR OF PROTEIN PHOSPHATASE-1"/>
    <property type="match status" value="1"/>
</dbReference>
<dbReference type="CDD" id="cd00060">
    <property type="entry name" value="FHA"/>
    <property type="match status" value="1"/>
</dbReference>